<evidence type="ECO:0000259" key="9">
    <source>
        <dbReference type="Pfam" id="PF03104"/>
    </source>
</evidence>
<evidence type="ECO:0000256" key="4">
    <source>
        <dbReference type="ARBA" id="ARBA00022932"/>
    </source>
</evidence>
<dbReference type="Pfam" id="PF03104">
    <property type="entry name" value="DNA_pol_B_exo1"/>
    <property type="match status" value="1"/>
</dbReference>
<keyword evidence="2 7" id="KW-0808">Transferase</keyword>
<dbReference type="InterPro" id="IPR023211">
    <property type="entry name" value="DNA_pol_palm_dom_sf"/>
</dbReference>
<dbReference type="InterPro" id="IPR036397">
    <property type="entry name" value="RNaseH_sf"/>
</dbReference>
<dbReference type="GO" id="GO:0003677">
    <property type="term" value="F:DNA binding"/>
    <property type="evidence" value="ECO:0007669"/>
    <property type="project" value="UniProtKB-KW"/>
</dbReference>
<evidence type="ECO:0000256" key="5">
    <source>
        <dbReference type="ARBA" id="ARBA00023125"/>
    </source>
</evidence>
<dbReference type="InterPro" id="IPR042087">
    <property type="entry name" value="DNA_pol_B_thumb"/>
</dbReference>
<dbReference type="Proteomes" id="UP000194841">
    <property type="component" value="Unassembled WGS sequence"/>
</dbReference>
<dbReference type="InterPro" id="IPR043502">
    <property type="entry name" value="DNA/RNA_pol_sf"/>
</dbReference>
<dbReference type="AlphaFoldDB" id="A0A244CS24"/>
<dbReference type="PRINTS" id="PR00106">
    <property type="entry name" value="DNAPOLB"/>
</dbReference>
<dbReference type="SUPFAM" id="SSF53098">
    <property type="entry name" value="Ribonuclease H-like"/>
    <property type="match status" value="1"/>
</dbReference>
<dbReference type="PROSITE" id="PS00116">
    <property type="entry name" value="DNA_POLYMERASE_B"/>
    <property type="match status" value="1"/>
</dbReference>
<feature type="domain" description="DNA-directed DNA polymerase family B multifunctional" evidence="8">
    <location>
        <begin position="377"/>
        <end position="733"/>
    </location>
</feature>
<gene>
    <name evidence="10" type="ORF">B1199_08530</name>
</gene>
<evidence type="ECO:0000313" key="11">
    <source>
        <dbReference type="Proteomes" id="UP000194841"/>
    </source>
</evidence>
<dbReference type="GO" id="GO:0008296">
    <property type="term" value="F:3'-5'-DNA exonuclease activity"/>
    <property type="evidence" value="ECO:0007669"/>
    <property type="project" value="TreeGrafter"/>
</dbReference>
<dbReference type="NCBIfam" id="NF004421">
    <property type="entry name" value="PRK05762.1-2"/>
    <property type="match status" value="1"/>
</dbReference>
<dbReference type="Gene3D" id="3.90.1600.10">
    <property type="entry name" value="Palm domain of DNA polymerase"/>
    <property type="match status" value="2"/>
</dbReference>
<dbReference type="Gene3D" id="3.30.420.10">
    <property type="entry name" value="Ribonuclease H-like superfamily/Ribonuclease H"/>
    <property type="match status" value="1"/>
</dbReference>
<keyword evidence="3 7" id="KW-0548">Nucleotidyltransferase</keyword>
<dbReference type="OrthoDB" id="5807460at2"/>
<dbReference type="PANTHER" id="PTHR10322">
    <property type="entry name" value="DNA POLYMERASE CATALYTIC SUBUNIT"/>
    <property type="match status" value="1"/>
</dbReference>
<dbReference type="InterPro" id="IPR006133">
    <property type="entry name" value="DNA-dir_DNA_pol_B_exonuc"/>
</dbReference>
<dbReference type="GO" id="GO:0000166">
    <property type="term" value="F:nucleotide binding"/>
    <property type="evidence" value="ECO:0007669"/>
    <property type="project" value="InterPro"/>
</dbReference>
<dbReference type="FunFam" id="3.90.1600.10:FF:000030">
    <property type="entry name" value="DNA polymerase II"/>
    <property type="match status" value="1"/>
</dbReference>
<comment type="catalytic activity">
    <reaction evidence="6 7">
        <text>DNA(n) + a 2'-deoxyribonucleoside 5'-triphosphate = DNA(n+1) + diphosphate</text>
        <dbReference type="Rhea" id="RHEA:22508"/>
        <dbReference type="Rhea" id="RHEA-COMP:17339"/>
        <dbReference type="Rhea" id="RHEA-COMP:17340"/>
        <dbReference type="ChEBI" id="CHEBI:33019"/>
        <dbReference type="ChEBI" id="CHEBI:61560"/>
        <dbReference type="ChEBI" id="CHEBI:173112"/>
        <dbReference type="EC" id="2.7.7.7"/>
    </reaction>
</comment>
<protein>
    <recommendedName>
        <fullName evidence="7">DNA polymerase</fullName>
        <ecNumber evidence="7">2.7.7.7</ecNumber>
    </recommendedName>
</protein>
<dbReference type="GO" id="GO:0003887">
    <property type="term" value="F:DNA-directed DNA polymerase activity"/>
    <property type="evidence" value="ECO:0007669"/>
    <property type="project" value="UniProtKB-KW"/>
</dbReference>
<evidence type="ECO:0000256" key="3">
    <source>
        <dbReference type="ARBA" id="ARBA00022695"/>
    </source>
</evidence>
<keyword evidence="4 7" id="KW-0239">DNA-directed DNA polymerase</keyword>
<dbReference type="GO" id="GO:0045004">
    <property type="term" value="P:DNA replication proofreading"/>
    <property type="evidence" value="ECO:0007669"/>
    <property type="project" value="TreeGrafter"/>
</dbReference>
<dbReference type="Pfam" id="PF00136">
    <property type="entry name" value="DNA_pol_B"/>
    <property type="match status" value="1"/>
</dbReference>
<dbReference type="InterPro" id="IPR050240">
    <property type="entry name" value="DNA_pol_type-B"/>
</dbReference>
<evidence type="ECO:0000259" key="8">
    <source>
        <dbReference type="Pfam" id="PF00136"/>
    </source>
</evidence>
<keyword evidence="5 7" id="KW-0238">DNA-binding</keyword>
<dbReference type="GO" id="GO:0009432">
    <property type="term" value="P:SOS response"/>
    <property type="evidence" value="ECO:0007669"/>
    <property type="project" value="TreeGrafter"/>
</dbReference>
<dbReference type="Pfam" id="PF21474">
    <property type="entry name" value="DNApolII_N"/>
    <property type="match status" value="1"/>
</dbReference>
<dbReference type="PANTHER" id="PTHR10322:SF23">
    <property type="entry name" value="DNA POLYMERASE DELTA CATALYTIC SUBUNIT"/>
    <property type="match status" value="1"/>
</dbReference>
<name>A0A244CS24_PSEDV</name>
<evidence type="ECO:0000256" key="7">
    <source>
        <dbReference type="RuleBase" id="RU000442"/>
    </source>
</evidence>
<comment type="caution">
    <text evidence="10">The sequence shown here is derived from an EMBL/GenBank/DDBJ whole genome shotgun (WGS) entry which is preliminary data.</text>
</comment>
<comment type="similarity">
    <text evidence="1 7">Belongs to the DNA polymerase type-B family.</text>
</comment>
<feature type="domain" description="DNA-directed DNA polymerase family B exonuclease" evidence="9">
    <location>
        <begin position="150"/>
        <end position="298"/>
    </location>
</feature>
<keyword evidence="11" id="KW-1185">Reference proteome</keyword>
<dbReference type="EC" id="2.7.7.7" evidence="7"/>
<dbReference type="InterPro" id="IPR006172">
    <property type="entry name" value="DNA-dir_DNA_pol_B"/>
</dbReference>
<evidence type="ECO:0000256" key="6">
    <source>
        <dbReference type="ARBA" id="ARBA00049244"/>
    </source>
</evidence>
<keyword evidence="7" id="KW-0235">DNA replication</keyword>
<dbReference type="InterPro" id="IPR006134">
    <property type="entry name" value="DNA-dir_DNA_pol_B_multi_dom"/>
</dbReference>
<dbReference type="EMBL" id="MWPV01000002">
    <property type="protein sequence ID" value="OUL58368.1"/>
    <property type="molecule type" value="Genomic_DNA"/>
</dbReference>
<proteinExistence type="inferred from homology"/>
<evidence type="ECO:0000256" key="2">
    <source>
        <dbReference type="ARBA" id="ARBA00022679"/>
    </source>
</evidence>
<dbReference type="Gene3D" id="3.30.70.2250">
    <property type="match status" value="1"/>
</dbReference>
<dbReference type="Gene3D" id="1.10.132.60">
    <property type="entry name" value="DNA polymerase family B, C-terminal domain"/>
    <property type="match status" value="1"/>
</dbReference>
<dbReference type="RefSeq" id="WP_086743674.1">
    <property type="nucleotide sequence ID" value="NZ_MWPV01000002.1"/>
</dbReference>
<organism evidence="10 11">
    <name type="scientific">Pseudoalteromonas ulvae</name>
    <dbReference type="NCBI Taxonomy" id="107327"/>
    <lineage>
        <taxon>Bacteria</taxon>
        <taxon>Pseudomonadati</taxon>
        <taxon>Pseudomonadota</taxon>
        <taxon>Gammaproteobacteria</taxon>
        <taxon>Alteromonadales</taxon>
        <taxon>Pseudoalteromonadaceae</taxon>
        <taxon>Pseudoalteromonas</taxon>
    </lineage>
</organism>
<dbReference type="CDD" id="cd05537">
    <property type="entry name" value="POLBc_Pol_II"/>
    <property type="match status" value="1"/>
</dbReference>
<dbReference type="SUPFAM" id="SSF56672">
    <property type="entry name" value="DNA/RNA polymerases"/>
    <property type="match status" value="1"/>
</dbReference>
<evidence type="ECO:0000256" key="1">
    <source>
        <dbReference type="ARBA" id="ARBA00005755"/>
    </source>
</evidence>
<dbReference type="InterPro" id="IPR012337">
    <property type="entry name" value="RNaseH-like_sf"/>
</dbReference>
<evidence type="ECO:0000313" key="10">
    <source>
        <dbReference type="EMBL" id="OUL58368.1"/>
    </source>
</evidence>
<dbReference type="InterPro" id="IPR017964">
    <property type="entry name" value="DNA-dir_DNA_pol_B_CS"/>
</dbReference>
<dbReference type="CDD" id="cd05784">
    <property type="entry name" value="DNA_polB_II_exo"/>
    <property type="match status" value="1"/>
</dbReference>
<reference evidence="10 11" key="1">
    <citation type="submission" date="2017-02" db="EMBL/GenBank/DDBJ databases">
        <title>Pseudoalteromonas ulvae TC14 Genome.</title>
        <authorList>
            <person name="Molmeret M."/>
        </authorList>
    </citation>
    <scope>NUCLEOTIDE SEQUENCE [LARGE SCALE GENOMIC DNA]</scope>
    <source>
        <strain evidence="10">TC14</strain>
    </source>
</reference>
<sequence>MSTSKFEHFSGFVLTKQQFKTQNGFALCYWLATDHGPVRAIVDQQEAVFFILASDLEWATNALADQHIQVRTSILPLKTFQQQIVAALYFRSLTDFYNAKKYLSTHHIRILEGDIRHSERYLMERFIRGSAQVAGNLKRGQSFSTLSSTKMKSCNYLPTLKMLSLDIECSGKGILYSVGLFGQDISLVIMVGEPQDTTQDIQWVNDETQLLLALELAINEYDPDVIIGWNIIDFDFTLLVRRAEQLGIELKLGRAAQKVQLKDSKVGKLLVPGRVVLDGIDTLKNATYQFSSFSLANVAHQLLGESKLIDSDDRLAEIEWQFKHDKLSLAAYNLKDCQLVWDIFEQEKLLDFALLRTQLTGLDIERQGGSVAAFVNLYLPLMHRSGYVAPNLGDHDVHFSSPGGYVMNSEPGLYKNVIVLDFKSLYPSIIRTFLIDPIGLIEGLANPENAVTGYHEAFFSRTEHHLPKLIDHLWQARDEAKAAKDKMRSQAIKIIMNSFYGVLGSTGCRFYDPRLASSITLRGHDIMLKTRAEIERLGFRVIYGDTDSTFVALNDEFDTQLCQQTGRDLERHINDFWQNYCENNDGLTSYLELEFETIYSPFFMPTIRGSVTGSKKRYVGQVEGESGSLLVFKGMETVRSDWTELARQFQQELFERIFAGESVEVYIKQTISDLMAGKLNHLLVYRKRLGQNLSEYVKNIPPHAQAALKFQLDNPDKHFQRGQWIEYILSQSGPIMVSGGPVIPDLEHYLEKQLRPIAESILPTINLTFERFLSGQEEMF</sequence>
<dbReference type="SMART" id="SM00486">
    <property type="entry name" value="POLBc"/>
    <property type="match status" value="1"/>
</dbReference>
<accession>A0A244CS24</accession>